<protein>
    <submittedName>
        <fullName evidence="2">Uncharacterized protein</fullName>
    </submittedName>
</protein>
<gene>
    <name evidence="2" type="ORF">M011DRAFT_472095</name>
</gene>
<proteinExistence type="predicted"/>
<evidence type="ECO:0000313" key="2">
    <source>
        <dbReference type="EMBL" id="KAF2742633.1"/>
    </source>
</evidence>
<feature type="region of interest" description="Disordered" evidence="1">
    <location>
        <begin position="62"/>
        <end position="104"/>
    </location>
</feature>
<evidence type="ECO:0000256" key="1">
    <source>
        <dbReference type="SAM" id="MobiDB-lite"/>
    </source>
</evidence>
<evidence type="ECO:0000313" key="3">
    <source>
        <dbReference type="Proteomes" id="UP000799440"/>
    </source>
</evidence>
<dbReference type="EMBL" id="MU006606">
    <property type="protein sequence ID" value="KAF2742633.1"/>
    <property type="molecule type" value="Genomic_DNA"/>
</dbReference>
<dbReference type="Proteomes" id="UP000799440">
    <property type="component" value="Unassembled WGS sequence"/>
</dbReference>
<accession>A0A6A6UY30</accession>
<feature type="compositionally biased region" description="Polar residues" evidence="1">
    <location>
        <begin position="68"/>
        <end position="78"/>
    </location>
</feature>
<name>A0A6A6UY30_9PLEO</name>
<feature type="compositionally biased region" description="Acidic residues" evidence="1">
    <location>
        <begin position="367"/>
        <end position="386"/>
    </location>
</feature>
<sequence>MVWFQWVGLSECYPNNPAHITLAPSALFVHLPTYISHHCCPHFIPVLTETTSRHIITLIQSPHPLPSTGFQQTQNAANNPLPPPPPLPPLHPHKTSQERTSQARETNIHCTPEHPSPPARFTIRFSEQPLHNRRRHAQLPRLRLGLSDPPSPSPSSPPRLCGYEPYIPGLIGDPSLLSYPSSHLFHSSQPLPLYRKASRIQTRLDNLSAESTKLVFQLSATDAEMFKNALNGYVEQYGEGSLSGPPECMSWKDIPEEWSEAFARFEEGYEQPKRLVNKFKRLEKKLEQVRKKERAARMESGKLEGEMWRNWVEARMKEQAELDFVRKMQGWTQNREGEWEQPYSDTNEYERPKKFKWRENSVGVEWQTDEGSEGESEGWCRDEEEECVVKKDG</sequence>
<keyword evidence="3" id="KW-1185">Reference proteome</keyword>
<feature type="region of interest" description="Disordered" evidence="1">
    <location>
        <begin position="365"/>
        <end position="393"/>
    </location>
</feature>
<organism evidence="2 3">
    <name type="scientific">Sporormia fimetaria CBS 119925</name>
    <dbReference type="NCBI Taxonomy" id="1340428"/>
    <lineage>
        <taxon>Eukaryota</taxon>
        <taxon>Fungi</taxon>
        <taxon>Dikarya</taxon>
        <taxon>Ascomycota</taxon>
        <taxon>Pezizomycotina</taxon>
        <taxon>Dothideomycetes</taxon>
        <taxon>Pleosporomycetidae</taxon>
        <taxon>Pleosporales</taxon>
        <taxon>Sporormiaceae</taxon>
        <taxon>Sporormia</taxon>
    </lineage>
</organism>
<reference evidence="2" key="1">
    <citation type="journal article" date="2020" name="Stud. Mycol.">
        <title>101 Dothideomycetes genomes: a test case for predicting lifestyles and emergence of pathogens.</title>
        <authorList>
            <person name="Haridas S."/>
            <person name="Albert R."/>
            <person name="Binder M."/>
            <person name="Bloem J."/>
            <person name="Labutti K."/>
            <person name="Salamov A."/>
            <person name="Andreopoulos B."/>
            <person name="Baker S."/>
            <person name="Barry K."/>
            <person name="Bills G."/>
            <person name="Bluhm B."/>
            <person name="Cannon C."/>
            <person name="Castanera R."/>
            <person name="Culley D."/>
            <person name="Daum C."/>
            <person name="Ezra D."/>
            <person name="Gonzalez J."/>
            <person name="Henrissat B."/>
            <person name="Kuo A."/>
            <person name="Liang C."/>
            <person name="Lipzen A."/>
            <person name="Lutzoni F."/>
            <person name="Magnuson J."/>
            <person name="Mondo S."/>
            <person name="Nolan M."/>
            <person name="Ohm R."/>
            <person name="Pangilinan J."/>
            <person name="Park H.-J."/>
            <person name="Ramirez L."/>
            <person name="Alfaro M."/>
            <person name="Sun H."/>
            <person name="Tritt A."/>
            <person name="Yoshinaga Y."/>
            <person name="Zwiers L.-H."/>
            <person name="Turgeon B."/>
            <person name="Goodwin S."/>
            <person name="Spatafora J."/>
            <person name="Crous P."/>
            <person name="Grigoriev I."/>
        </authorList>
    </citation>
    <scope>NUCLEOTIDE SEQUENCE</scope>
    <source>
        <strain evidence="2">CBS 119925</strain>
    </source>
</reference>
<dbReference type="AlphaFoldDB" id="A0A6A6UY30"/>
<feature type="compositionally biased region" description="Pro residues" evidence="1">
    <location>
        <begin position="80"/>
        <end position="90"/>
    </location>
</feature>